<dbReference type="PANTHER" id="PTHR43270:SF12">
    <property type="entry name" value="SUCCINYL-DIAMINOPIMELATE DESUCCINYLASE"/>
    <property type="match status" value="1"/>
</dbReference>
<dbReference type="RefSeq" id="WP_267563927.1">
    <property type="nucleotide sequence ID" value="NZ_JAPNTZ010000006.1"/>
</dbReference>
<dbReference type="Gene3D" id="3.30.70.360">
    <property type="match status" value="1"/>
</dbReference>
<evidence type="ECO:0000256" key="1">
    <source>
        <dbReference type="ARBA" id="ARBA00022670"/>
    </source>
</evidence>
<dbReference type="Gene3D" id="3.40.630.10">
    <property type="entry name" value="Zn peptidases"/>
    <property type="match status" value="1"/>
</dbReference>
<keyword evidence="2" id="KW-0479">Metal-binding</keyword>
<evidence type="ECO:0000256" key="3">
    <source>
        <dbReference type="ARBA" id="ARBA00022801"/>
    </source>
</evidence>
<keyword evidence="6" id="KW-1185">Reference proteome</keyword>
<dbReference type="PANTHER" id="PTHR43270">
    <property type="entry name" value="BETA-ALA-HIS DIPEPTIDASE"/>
    <property type="match status" value="1"/>
</dbReference>
<dbReference type="SUPFAM" id="SSF53187">
    <property type="entry name" value="Zn-dependent exopeptidases"/>
    <property type="match status" value="1"/>
</dbReference>
<gene>
    <name evidence="5" type="ORF">OWR29_17345</name>
</gene>
<accession>A0ABT4AZZ2</accession>
<name>A0ABT4AZZ2_9ACTN</name>
<comment type="caution">
    <text evidence="5">The sequence shown here is derived from an EMBL/GenBank/DDBJ whole genome shotgun (WGS) entry which is preliminary data.</text>
</comment>
<evidence type="ECO:0000313" key="6">
    <source>
        <dbReference type="Proteomes" id="UP001151002"/>
    </source>
</evidence>
<dbReference type="Pfam" id="PF01546">
    <property type="entry name" value="Peptidase_M20"/>
    <property type="match status" value="1"/>
</dbReference>
<sequence>MRDYLDQHRDELVNELIDWVRLRSVNGLPENEPDLIRSANWLAAALRATGFPTVDVWRIEGAPAVYAEWCEAPGAPTVLIYSHHDVRVTEDHQWEETAPYSAVERDGYLYGRGTSDAKGQVLSHIWGIRAHLAATGRTAPAVNLKLVIEGEEESGSAHLSDALDQHRERLDCDLVLFSDTLTWRADHPALCTSLRGMVSAELRVLGPLRDVHSGAVSGPAVNPAIELSALIGALHDDQGRITFPGFYDDVEELTEARRAELAALPYSDEDWLARSETRSIGGEHGYTVLERLWERPAIEVIGLLAGDPTGLPRAAVPAVATARLSIRTASGQRAATVEKQLRQWVASRLDDRFAYDLTVAEQISQEPYRTPQDLPALAVLAAAMEDGFGRRPGRMGNAGGGPAELLSRKLDAPVLFFGIGLPEDRWHDDDERVSIHMLLNGAATLAHFWHRLADDAATRSEA</sequence>
<evidence type="ECO:0000259" key="4">
    <source>
        <dbReference type="Pfam" id="PF07687"/>
    </source>
</evidence>
<feature type="domain" description="Peptidase M20 dimerisation" evidence="4">
    <location>
        <begin position="193"/>
        <end position="349"/>
    </location>
</feature>
<dbReference type="InterPro" id="IPR002933">
    <property type="entry name" value="Peptidase_M20"/>
</dbReference>
<proteinExistence type="predicted"/>
<reference evidence="5" key="1">
    <citation type="submission" date="2022-11" db="EMBL/GenBank/DDBJ databases">
        <authorList>
            <person name="Somphong A."/>
            <person name="Phongsopitanun W."/>
        </authorList>
    </citation>
    <scope>NUCLEOTIDE SEQUENCE</scope>
    <source>
        <strain evidence="5">Pm04-4</strain>
    </source>
</reference>
<keyword evidence="3" id="KW-0378">Hydrolase</keyword>
<evidence type="ECO:0000313" key="5">
    <source>
        <dbReference type="EMBL" id="MCY1139769.1"/>
    </source>
</evidence>
<dbReference type="InterPro" id="IPR011650">
    <property type="entry name" value="Peptidase_M20_dimer"/>
</dbReference>
<protein>
    <submittedName>
        <fullName evidence="5">M20/M25/M40 family metallo-hydrolase</fullName>
    </submittedName>
</protein>
<organism evidence="5 6">
    <name type="scientific">Paractinoplanes pyxinae</name>
    <dbReference type="NCBI Taxonomy" id="2997416"/>
    <lineage>
        <taxon>Bacteria</taxon>
        <taxon>Bacillati</taxon>
        <taxon>Actinomycetota</taxon>
        <taxon>Actinomycetes</taxon>
        <taxon>Micromonosporales</taxon>
        <taxon>Micromonosporaceae</taxon>
        <taxon>Paractinoplanes</taxon>
    </lineage>
</organism>
<evidence type="ECO:0000256" key="2">
    <source>
        <dbReference type="ARBA" id="ARBA00022723"/>
    </source>
</evidence>
<dbReference type="Pfam" id="PF07687">
    <property type="entry name" value="M20_dimer"/>
    <property type="match status" value="1"/>
</dbReference>
<dbReference type="EMBL" id="JAPNTZ010000006">
    <property type="protein sequence ID" value="MCY1139769.1"/>
    <property type="molecule type" value="Genomic_DNA"/>
</dbReference>
<keyword evidence="1" id="KW-0645">Protease</keyword>
<dbReference type="Proteomes" id="UP001151002">
    <property type="component" value="Unassembled WGS sequence"/>
</dbReference>
<dbReference type="InterPro" id="IPR051458">
    <property type="entry name" value="Cyt/Met_Dipeptidase"/>
</dbReference>